<dbReference type="Pfam" id="PF13424">
    <property type="entry name" value="TPR_12"/>
    <property type="match status" value="1"/>
</dbReference>
<protein>
    <submittedName>
        <fullName evidence="2">Putative ATPase/DNA-binding CsgD family transcriptional regulator/Flp pilus assembly protein TadD</fullName>
    </submittedName>
</protein>
<accession>A0A7W8QR55</accession>
<dbReference type="PANTHER" id="PTHR47691:SF3">
    <property type="entry name" value="HTH-TYPE TRANSCRIPTIONAL REGULATOR RV0890C-RELATED"/>
    <property type="match status" value="1"/>
</dbReference>
<organism evidence="2 3">
    <name type="scientific">Nocardiopsis composta</name>
    <dbReference type="NCBI Taxonomy" id="157465"/>
    <lineage>
        <taxon>Bacteria</taxon>
        <taxon>Bacillati</taxon>
        <taxon>Actinomycetota</taxon>
        <taxon>Actinomycetes</taxon>
        <taxon>Streptosporangiales</taxon>
        <taxon>Nocardiopsidaceae</taxon>
        <taxon>Nocardiopsis</taxon>
    </lineage>
</organism>
<reference evidence="2 3" key="1">
    <citation type="submission" date="2020-08" db="EMBL/GenBank/DDBJ databases">
        <title>Sequencing the genomes of 1000 actinobacteria strains.</title>
        <authorList>
            <person name="Klenk H.-P."/>
        </authorList>
    </citation>
    <scope>NUCLEOTIDE SEQUENCE [LARGE SCALE GENOMIC DNA]</scope>
    <source>
        <strain evidence="2 3">DSM 44551</strain>
    </source>
</reference>
<dbReference type="PRINTS" id="PR00364">
    <property type="entry name" value="DISEASERSIST"/>
</dbReference>
<dbReference type="PROSITE" id="PS00622">
    <property type="entry name" value="HTH_LUXR_1"/>
    <property type="match status" value="1"/>
</dbReference>
<feature type="domain" description="HTH luxR-type" evidence="1">
    <location>
        <begin position="733"/>
        <end position="798"/>
    </location>
</feature>
<evidence type="ECO:0000313" key="3">
    <source>
        <dbReference type="Proteomes" id="UP000572635"/>
    </source>
</evidence>
<dbReference type="GO" id="GO:0003677">
    <property type="term" value="F:DNA binding"/>
    <property type="evidence" value="ECO:0007669"/>
    <property type="project" value="UniProtKB-KW"/>
</dbReference>
<name>A0A7W8QR55_9ACTN</name>
<dbReference type="SUPFAM" id="SSF48452">
    <property type="entry name" value="TPR-like"/>
    <property type="match status" value="1"/>
</dbReference>
<dbReference type="InterPro" id="IPR000792">
    <property type="entry name" value="Tscrpt_reg_LuxR_C"/>
</dbReference>
<dbReference type="CDD" id="cd06170">
    <property type="entry name" value="LuxR_C_like"/>
    <property type="match status" value="1"/>
</dbReference>
<dbReference type="Proteomes" id="UP000572635">
    <property type="component" value="Unassembled WGS sequence"/>
</dbReference>
<keyword evidence="3" id="KW-1185">Reference proteome</keyword>
<dbReference type="PANTHER" id="PTHR47691">
    <property type="entry name" value="REGULATOR-RELATED"/>
    <property type="match status" value="1"/>
</dbReference>
<proteinExistence type="predicted"/>
<dbReference type="EMBL" id="JACHDB010000001">
    <property type="protein sequence ID" value="MBB5435088.1"/>
    <property type="molecule type" value="Genomic_DNA"/>
</dbReference>
<dbReference type="GO" id="GO:0006355">
    <property type="term" value="P:regulation of DNA-templated transcription"/>
    <property type="evidence" value="ECO:0007669"/>
    <property type="project" value="InterPro"/>
</dbReference>
<dbReference type="Gene3D" id="1.10.10.10">
    <property type="entry name" value="Winged helix-like DNA-binding domain superfamily/Winged helix DNA-binding domain"/>
    <property type="match status" value="1"/>
</dbReference>
<dbReference type="Pfam" id="PF00196">
    <property type="entry name" value="GerE"/>
    <property type="match status" value="1"/>
</dbReference>
<sequence length="801" mass="86340">MSAAPVGRERDVADLLRIVRNTRSVSLVGAGGIGKTLLAVRVAEAALPAFEHGVRFVDLSRVSVPEQAAAAIGHALGVPESAEVSAAESVAMALRSRSVLLLLDTCEHLTPALGKLCEELLASCPRLHILATGREPLRVERELVWRVPPLALPPPAAPSPSGEARPEPACSPEEALRYEAVRLFVDRATAARPGFRLTPGNTEAVLRICRMLEGVPLALELAAARVRVLSAEQVLERLDDRFRLLATGADGLPPRQRTMRAALEWSHGLLSPAERVLFRRLAVFCVWTADKVAPVCGYREVPAEHADRVHAALVDKSLVTADTHADGAVTYRMTETVRAFAAEKLAEAGEEDEVWRRMLTTAAPLLEGLAARLSGRVPWAERMLGIRMLDRCLENTLQMLDRAVPLGLVQEGLRICVALRFHWFVRGLQGQARTRLERLLAVPAARTPVRARAAAVRSELLLALEGPKEAASAAWDALETADACDDDPARGIAHTALAMAALRQGEGAEALRHGRRALRLAVASGERLTEICSLGALSQVARSRGDFDSSEVFLTRGIAIGQEMGDRWCVARCLNALGVVSTRRGDMEAAARQLGEALNVFVEMELLPDIARCTAGLGYLDLARGDVSGARRRLSSCLRLSVASGRRLAVARALEALGGLAAAEEQPERAASLAGAGAALRASLGLSAPHAEAVRAEAAAVLSEEAAEQAWNAWRALPLEQVVERALYFPTPRRALPSLLTRREKEISVLVSKGLSNREIADRLTISQATVARHIANIFRKLLFTSRTQLAEWVQRNGLAP</sequence>
<gene>
    <name evidence="2" type="ORF">HDA36_005172</name>
</gene>
<dbReference type="InterPro" id="IPR036388">
    <property type="entry name" value="WH-like_DNA-bd_sf"/>
</dbReference>
<dbReference type="PROSITE" id="PS50043">
    <property type="entry name" value="HTH_LUXR_2"/>
    <property type="match status" value="1"/>
</dbReference>
<dbReference type="RefSeq" id="WP_246528347.1">
    <property type="nucleotide sequence ID" value="NZ_BAAAJD010000008.1"/>
</dbReference>
<dbReference type="InterPro" id="IPR027417">
    <property type="entry name" value="P-loop_NTPase"/>
</dbReference>
<dbReference type="InterPro" id="IPR011990">
    <property type="entry name" value="TPR-like_helical_dom_sf"/>
</dbReference>
<dbReference type="SUPFAM" id="SSF52540">
    <property type="entry name" value="P-loop containing nucleoside triphosphate hydrolases"/>
    <property type="match status" value="1"/>
</dbReference>
<dbReference type="Gene3D" id="3.40.50.300">
    <property type="entry name" value="P-loop containing nucleotide triphosphate hydrolases"/>
    <property type="match status" value="1"/>
</dbReference>
<dbReference type="InterPro" id="IPR058852">
    <property type="entry name" value="HTH_77"/>
</dbReference>
<dbReference type="PRINTS" id="PR00038">
    <property type="entry name" value="HTHLUXR"/>
</dbReference>
<evidence type="ECO:0000259" key="1">
    <source>
        <dbReference type="PROSITE" id="PS50043"/>
    </source>
</evidence>
<dbReference type="SUPFAM" id="SSF46894">
    <property type="entry name" value="C-terminal effector domain of the bipartite response regulators"/>
    <property type="match status" value="1"/>
</dbReference>
<keyword evidence="2" id="KW-0238">DNA-binding</keyword>
<dbReference type="InterPro" id="IPR016032">
    <property type="entry name" value="Sig_transdc_resp-reg_C-effctor"/>
</dbReference>
<comment type="caution">
    <text evidence="2">The sequence shown here is derived from an EMBL/GenBank/DDBJ whole genome shotgun (WGS) entry which is preliminary data.</text>
</comment>
<dbReference type="SMART" id="SM00421">
    <property type="entry name" value="HTH_LUXR"/>
    <property type="match status" value="1"/>
</dbReference>
<evidence type="ECO:0000313" key="2">
    <source>
        <dbReference type="EMBL" id="MBB5435088.1"/>
    </source>
</evidence>
<dbReference type="Gene3D" id="1.25.40.10">
    <property type="entry name" value="Tetratricopeptide repeat domain"/>
    <property type="match status" value="1"/>
</dbReference>
<dbReference type="AlphaFoldDB" id="A0A7W8QR55"/>
<dbReference type="Pfam" id="PF25872">
    <property type="entry name" value="HTH_77"/>
    <property type="match status" value="1"/>
</dbReference>